<evidence type="ECO:0000259" key="5">
    <source>
        <dbReference type="Pfam" id="PF00419"/>
    </source>
</evidence>
<feature type="domain" description="Fimbrial-type adhesion" evidence="5">
    <location>
        <begin position="202"/>
        <end position="340"/>
    </location>
</feature>
<evidence type="ECO:0000313" key="6">
    <source>
        <dbReference type="EMBL" id="CDG14480.1"/>
    </source>
</evidence>
<sequence>MRLENAMKTQLTKLCLPLAIALAAPAAWANGYVTPDGGPKQFYIDLNQSNITNQVGFTKLFPYDLGGTYTGKVYCDTPIPTSPHFYKSDSALPPSDYGNGYLKLNDFLDLKAEVWIAGNKNAYVTVPFYNESNLLSQHRCQPPYLQVNNYGSGSKGKITFRVRKKIINGVEINDRQIIEMYGRLGSTDGGFGPNPMAQVFIQSAILYVPDKCVVNEGQLINVEFGEIGGSDLNGSNYPQSIPVRFQCEGGSFEDGTLNIKLAVSGTAASFSNEVFKTDKNDLGIRLTHNGQLVIPNEFYPVPNIGNGGSWNLVAAPFANGGAEIGEGEFNASATIVAAFQ</sequence>
<reference evidence="6 7" key="3">
    <citation type="journal article" date="2014" name="Genome Biol. Evol.">
        <title>Genome evolution and plasticity of Serratia marcescens, an important multidrug-resistant nosocomial pathogen.</title>
        <authorList>
            <person name="Iguchi A."/>
            <person name="Nagaya Y."/>
            <person name="Pradel E."/>
            <person name="Ooka T."/>
            <person name="Ogura Y."/>
            <person name="Katsura K."/>
            <person name="Kurokawa K."/>
            <person name="Oshima K."/>
            <person name="Hattori M."/>
            <person name="Parkhill J."/>
            <person name="Sebaihia M."/>
            <person name="Coulthurst S.J."/>
            <person name="Gotoh N."/>
            <person name="Thomson N.R."/>
            <person name="Ewbank J.J."/>
            <person name="Hayashi T."/>
        </authorList>
    </citation>
    <scope>NUCLEOTIDE SEQUENCE [LARGE SCALE GENOMIC DNA]</scope>
    <source>
        <strain evidence="6 7">Db11</strain>
    </source>
</reference>
<dbReference type="Pfam" id="PF00419">
    <property type="entry name" value="Fimbrial"/>
    <property type="match status" value="1"/>
</dbReference>
<keyword evidence="3" id="KW-0281">Fimbrium</keyword>
<feature type="signal peptide" evidence="4">
    <location>
        <begin position="1"/>
        <end position="29"/>
    </location>
</feature>
<accession>A0ABC9IPG7</accession>
<dbReference type="PANTHER" id="PTHR33420">
    <property type="entry name" value="FIMBRIAL SUBUNIT ELFA-RELATED"/>
    <property type="match status" value="1"/>
</dbReference>
<dbReference type="InterPro" id="IPR050263">
    <property type="entry name" value="Bact_Fimbrial_Adh_Pro"/>
</dbReference>
<evidence type="ECO:0000313" key="7">
    <source>
        <dbReference type="Proteomes" id="UP000018979"/>
    </source>
</evidence>
<dbReference type="InterPro" id="IPR036937">
    <property type="entry name" value="Adhesion_dom_fimbrial_sf"/>
</dbReference>
<dbReference type="InterPro" id="IPR008966">
    <property type="entry name" value="Adhesion_dom_sf"/>
</dbReference>
<reference evidence="7" key="2">
    <citation type="submission" date="2013-11" db="EMBL/GenBank/DDBJ databases">
        <title>Genome sequences of clinical and environmental isolates of Serratia marcescens.</title>
        <authorList>
            <person name="Iguchi A."/>
            <person name="Komatsu H."/>
            <person name="Nagaya Y."/>
            <person name="Ogura Y."/>
            <person name="Katsura K."/>
            <person name="Kurokawa K."/>
            <person name="Ooka T."/>
            <person name="Hattori M."/>
            <person name="Gotoh N."/>
            <person name="Thomson N."/>
            <person name="Hayashi T."/>
        </authorList>
    </citation>
    <scope>NUCLEOTIDE SEQUENCE [LARGE SCALE GENOMIC DNA]</scope>
    <source>
        <strain evidence="7">Db11</strain>
    </source>
</reference>
<dbReference type="GO" id="GO:0009289">
    <property type="term" value="C:pilus"/>
    <property type="evidence" value="ECO:0007669"/>
    <property type="project" value="UniProtKB-SubCell"/>
</dbReference>
<dbReference type="InterPro" id="IPR000259">
    <property type="entry name" value="Adhesion_dom_fimbrial"/>
</dbReference>
<dbReference type="Gene3D" id="2.60.40.1090">
    <property type="entry name" value="Fimbrial-type adhesion domain"/>
    <property type="match status" value="1"/>
</dbReference>
<dbReference type="PANTHER" id="PTHR33420:SF31">
    <property type="entry name" value="TYPE 1 FIMBRIN D-MANNOSE SPECIFIC ADHESIN"/>
    <property type="match status" value="1"/>
</dbReference>
<protein>
    <submittedName>
        <fullName evidence="6">Fimbrial adhesin</fullName>
    </submittedName>
</protein>
<dbReference type="SUPFAM" id="SSF49401">
    <property type="entry name" value="Bacterial adhesins"/>
    <property type="match status" value="1"/>
</dbReference>
<feature type="chain" id="PRO_5044893313" evidence="4">
    <location>
        <begin position="30"/>
        <end position="340"/>
    </location>
</feature>
<dbReference type="Proteomes" id="UP000018979">
    <property type="component" value="Chromosome I"/>
</dbReference>
<gene>
    <name evidence="6" type="ORF">SMDB11_3920</name>
</gene>
<comment type="subcellular location">
    <subcellularLocation>
        <location evidence="1">Fimbrium</location>
    </subcellularLocation>
</comment>
<reference evidence="6 7" key="1">
    <citation type="submission" date="2013-06" db="EMBL/GenBank/DDBJ databases">
        <authorList>
            <person name="Aslett M."/>
        </authorList>
    </citation>
    <scope>NUCLEOTIDE SEQUENCE [LARGE SCALE GENOMIC DNA]</scope>
    <source>
        <strain evidence="6 7">Db11</strain>
    </source>
</reference>
<evidence type="ECO:0000256" key="2">
    <source>
        <dbReference type="ARBA" id="ARBA00022729"/>
    </source>
</evidence>
<evidence type="ECO:0000256" key="1">
    <source>
        <dbReference type="ARBA" id="ARBA00004561"/>
    </source>
</evidence>
<keyword evidence="2 4" id="KW-0732">Signal</keyword>
<proteinExistence type="predicted"/>
<dbReference type="AlphaFoldDB" id="A0ABC9IPG7"/>
<dbReference type="EMBL" id="HG326223">
    <property type="protein sequence ID" value="CDG14480.1"/>
    <property type="molecule type" value="Genomic_DNA"/>
</dbReference>
<evidence type="ECO:0000256" key="4">
    <source>
        <dbReference type="SAM" id="SignalP"/>
    </source>
</evidence>
<name>A0ABC9IPG7_SERMA</name>
<organism evidence="6 7">
    <name type="scientific">Serratia marcescens subsp. marcescens Db11</name>
    <dbReference type="NCBI Taxonomy" id="273526"/>
    <lineage>
        <taxon>Bacteria</taxon>
        <taxon>Pseudomonadati</taxon>
        <taxon>Pseudomonadota</taxon>
        <taxon>Gammaproteobacteria</taxon>
        <taxon>Enterobacterales</taxon>
        <taxon>Yersiniaceae</taxon>
        <taxon>Serratia</taxon>
    </lineage>
</organism>
<dbReference type="KEGG" id="smac:SMDB11_3920"/>
<evidence type="ECO:0000256" key="3">
    <source>
        <dbReference type="ARBA" id="ARBA00023263"/>
    </source>
</evidence>